<dbReference type="CDD" id="cd00336">
    <property type="entry name" value="Ribosomal_L22"/>
    <property type="match status" value="1"/>
</dbReference>
<dbReference type="Pfam" id="PF00237">
    <property type="entry name" value="Ribosomal_L22"/>
    <property type="match status" value="2"/>
</dbReference>
<dbReference type="AlphaFoldDB" id="Q0CKM6"/>
<dbReference type="RefSeq" id="XP_001214936.1">
    <property type="nucleotide sequence ID" value="XM_001214936.1"/>
</dbReference>
<dbReference type="InterPro" id="IPR047867">
    <property type="entry name" value="Ribosomal_uL22_bac/org-type"/>
</dbReference>
<evidence type="ECO:0000256" key="2">
    <source>
        <dbReference type="ARBA" id="ARBA00022980"/>
    </source>
</evidence>
<keyword evidence="2 4" id="KW-0689">Ribosomal protein</keyword>
<dbReference type="HOGENOM" id="CLU_057182_0_0_1"/>
<evidence type="ECO:0008006" key="8">
    <source>
        <dbReference type="Google" id="ProtNLM"/>
    </source>
</evidence>
<organism evidence="6 7">
    <name type="scientific">Aspergillus terreus (strain NIH 2624 / FGSC A1156)</name>
    <dbReference type="NCBI Taxonomy" id="341663"/>
    <lineage>
        <taxon>Eukaryota</taxon>
        <taxon>Fungi</taxon>
        <taxon>Dikarya</taxon>
        <taxon>Ascomycota</taxon>
        <taxon>Pezizomycotina</taxon>
        <taxon>Eurotiomycetes</taxon>
        <taxon>Eurotiomycetidae</taxon>
        <taxon>Eurotiales</taxon>
        <taxon>Aspergillaceae</taxon>
        <taxon>Aspergillus</taxon>
        <taxon>Aspergillus subgen. Circumdati</taxon>
    </lineage>
</organism>
<dbReference type="OrthoDB" id="416470at2759"/>
<sequence length="363" mass="41026">MASMGAINPYGHLIRSARTGFTYVPRRTLTASVPRRLPEDNNNNNNGPTKPDSPSPLSSIKNFFFGGKSDSAKPKITRRTQAPPKREGALSADSIFAEDEATPKLIASGRTPAARKQAATDAAAEEEDLEGAAFYPVEKRNRANMQAVLDPRPEARMRWERKMIVREVRRRGRLTKTEQILRTERESLSKSHWFKTSVKKLGPLARQIAGKNIDEAMLQMRFSKKKAAKDVLEHLQHAKNVAIVRSGMGLGAVEGADAEQKKPITVTLKSGERKTITDPTSIYIAQAWVNRGPYGVDYDHRARGQINLLRPPYTGLSVLLKEEKTRIREWQDRDAKEQRKRKAQLWTQLPDRKISAQNQYYSW</sequence>
<dbReference type="OMA" id="QRQYYSW"/>
<evidence type="ECO:0000256" key="1">
    <source>
        <dbReference type="ARBA" id="ARBA00009451"/>
    </source>
</evidence>
<keyword evidence="3 4" id="KW-0687">Ribonucleoprotein</keyword>
<dbReference type="InterPro" id="IPR036394">
    <property type="entry name" value="Ribosomal_uL22_sf"/>
</dbReference>
<dbReference type="FunFam" id="3.90.470.10:FF:000017">
    <property type="entry name" value="54S ribosomal protein L22, mitochondrial"/>
    <property type="match status" value="1"/>
</dbReference>
<proteinExistence type="inferred from homology"/>
<gene>
    <name evidence="6" type="ORF">ATEG_05758</name>
</gene>
<evidence type="ECO:0000256" key="5">
    <source>
        <dbReference type="SAM" id="MobiDB-lite"/>
    </source>
</evidence>
<dbReference type="InterPro" id="IPR001063">
    <property type="entry name" value="Ribosomal_uL22"/>
</dbReference>
<reference evidence="7" key="1">
    <citation type="submission" date="2005-09" db="EMBL/GenBank/DDBJ databases">
        <title>Annotation of the Aspergillus terreus NIH2624 genome.</title>
        <authorList>
            <person name="Birren B.W."/>
            <person name="Lander E.S."/>
            <person name="Galagan J.E."/>
            <person name="Nusbaum C."/>
            <person name="Devon K."/>
            <person name="Henn M."/>
            <person name="Ma L.-J."/>
            <person name="Jaffe D.B."/>
            <person name="Butler J."/>
            <person name="Alvarez P."/>
            <person name="Gnerre S."/>
            <person name="Grabherr M."/>
            <person name="Kleber M."/>
            <person name="Mauceli E.W."/>
            <person name="Brockman W."/>
            <person name="Rounsley S."/>
            <person name="Young S.K."/>
            <person name="LaButti K."/>
            <person name="Pushparaj V."/>
            <person name="DeCaprio D."/>
            <person name="Crawford M."/>
            <person name="Koehrsen M."/>
            <person name="Engels R."/>
            <person name="Montgomery P."/>
            <person name="Pearson M."/>
            <person name="Howarth C."/>
            <person name="Larson L."/>
            <person name="Luoma S."/>
            <person name="White J."/>
            <person name="Alvarado L."/>
            <person name="Kodira C.D."/>
            <person name="Zeng Q."/>
            <person name="Oleary S."/>
            <person name="Yandava C."/>
            <person name="Denning D.W."/>
            <person name="Nierman W.C."/>
            <person name="Milne T."/>
            <person name="Madden K."/>
        </authorList>
    </citation>
    <scope>NUCLEOTIDE SEQUENCE [LARGE SCALE GENOMIC DNA]</scope>
    <source>
        <strain evidence="7">NIH 2624 / FGSC A1156</strain>
    </source>
</reference>
<evidence type="ECO:0000313" key="7">
    <source>
        <dbReference type="Proteomes" id="UP000007963"/>
    </source>
</evidence>
<dbReference type="EMBL" id="CH476601">
    <property type="protein sequence ID" value="EAU33519.1"/>
    <property type="molecule type" value="Genomic_DNA"/>
</dbReference>
<protein>
    <recommendedName>
        <fullName evidence="8">Ribosomal protein L22</fullName>
    </recommendedName>
</protein>
<feature type="region of interest" description="Disordered" evidence="5">
    <location>
        <begin position="31"/>
        <end position="95"/>
    </location>
</feature>
<dbReference type="STRING" id="341663.Q0CKM6"/>
<comment type="similarity">
    <text evidence="1 4">Belongs to the universal ribosomal protein uL22 family.</text>
</comment>
<dbReference type="PANTHER" id="PTHR13501">
    <property type="entry name" value="CHLOROPLAST 50S RIBOSOMAL PROTEIN L22-RELATED"/>
    <property type="match status" value="1"/>
</dbReference>
<dbReference type="SUPFAM" id="SSF54843">
    <property type="entry name" value="Ribosomal protein L22"/>
    <property type="match status" value="1"/>
</dbReference>
<dbReference type="Gene3D" id="3.90.470.10">
    <property type="entry name" value="Ribosomal protein L22/L17"/>
    <property type="match status" value="1"/>
</dbReference>
<dbReference type="GO" id="GO:0015934">
    <property type="term" value="C:large ribosomal subunit"/>
    <property type="evidence" value="ECO:0007669"/>
    <property type="project" value="InterPro"/>
</dbReference>
<dbReference type="GeneID" id="4321812"/>
<evidence type="ECO:0000313" key="6">
    <source>
        <dbReference type="EMBL" id="EAU33519.1"/>
    </source>
</evidence>
<dbReference type="Proteomes" id="UP000007963">
    <property type="component" value="Unassembled WGS sequence"/>
</dbReference>
<dbReference type="GO" id="GO:0003735">
    <property type="term" value="F:structural constituent of ribosome"/>
    <property type="evidence" value="ECO:0007669"/>
    <property type="project" value="InterPro"/>
</dbReference>
<name>Q0CKM6_ASPTN</name>
<dbReference type="VEuPathDB" id="FungiDB:ATEG_05758"/>
<evidence type="ECO:0000256" key="4">
    <source>
        <dbReference type="RuleBase" id="RU004005"/>
    </source>
</evidence>
<dbReference type="PANTHER" id="PTHR13501:SF10">
    <property type="entry name" value="LARGE RIBOSOMAL SUBUNIT PROTEIN UL22M"/>
    <property type="match status" value="1"/>
</dbReference>
<evidence type="ECO:0000256" key="3">
    <source>
        <dbReference type="ARBA" id="ARBA00023274"/>
    </source>
</evidence>
<accession>Q0CKM6</accession>
<dbReference type="eggNOG" id="KOG1711">
    <property type="taxonomic scope" value="Eukaryota"/>
</dbReference>
<dbReference type="GO" id="GO:0006412">
    <property type="term" value="P:translation"/>
    <property type="evidence" value="ECO:0007669"/>
    <property type="project" value="InterPro"/>
</dbReference>